<dbReference type="Proteomes" id="UP000290588">
    <property type="component" value="Unassembled WGS sequence"/>
</dbReference>
<proteinExistence type="predicted"/>
<protein>
    <submittedName>
        <fullName evidence="1">Uncharacterized protein</fullName>
    </submittedName>
</protein>
<sequence length="101" mass="12099">MSIFLGSFQAYHNDIKYINDKKIDFLKNNYDDELKKQGIEEYFNYFNSDISEKNIIEYSSKNIDTKLFDIYQLSSSEKYNYYLGNSKSIKNLQVAFRELIE</sequence>
<comment type="caution">
    <text evidence="1">The sequence shown here is derived from an EMBL/GenBank/DDBJ whole genome shotgun (WGS) entry which is preliminary data.</text>
</comment>
<name>A0AA94F873_9BACT</name>
<evidence type="ECO:0000313" key="2">
    <source>
        <dbReference type="Proteomes" id="UP000290588"/>
    </source>
</evidence>
<dbReference type="EMBL" id="NXIG01000025">
    <property type="protein sequence ID" value="RXI28319.1"/>
    <property type="molecule type" value="Genomic_DNA"/>
</dbReference>
<gene>
    <name evidence="1" type="ORF">CP962_14035</name>
</gene>
<reference evidence="1 2" key="1">
    <citation type="submission" date="2017-09" db="EMBL/GenBank/DDBJ databases">
        <title>Genomics of the genus Arcobacter.</title>
        <authorList>
            <person name="Perez-Cataluna A."/>
            <person name="Figueras M.J."/>
            <person name="Salas-Masso N."/>
        </authorList>
    </citation>
    <scope>NUCLEOTIDE SEQUENCE [LARGE SCALE GENOMIC DNA]</scope>
    <source>
        <strain evidence="1 2">CECT 7837</strain>
    </source>
</reference>
<dbReference type="RefSeq" id="WP_118916507.1">
    <property type="nucleotide sequence ID" value="NZ_CP032097.1"/>
</dbReference>
<accession>A0AA94F873</accession>
<evidence type="ECO:0000313" key="1">
    <source>
        <dbReference type="EMBL" id="RXI28319.1"/>
    </source>
</evidence>
<dbReference type="AlphaFoldDB" id="A0AA94F873"/>
<organism evidence="1 2">
    <name type="scientific">Arcobacter ellisii</name>
    <dbReference type="NCBI Taxonomy" id="913109"/>
    <lineage>
        <taxon>Bacteria</taxon>
        <taxon>Pseudomonadati</taxon>
        <taxon>Campylobacterota</taxon>
        <taxon>Epsilonproteobacteria</taxon>
        <taxon>Campylobacterales</taxon>
        <taxon>Arcobacteraceae</taxon>
        <taxon>Arcobacter</taxon>
    </lineage>
</organism>